<dbReference type="UniPathway" id="UPA00109">
    <property type="reaction ID" value="UER00182"/>
</dbReference>
<dbReference type="GO" id="GO:0046872">
    <property type="term" value="F:metal ion binding"/>
    <property type="evidence" value="ECO:0007669"/>
    <property type="project" value="UniProtKB-KW"/>
</dbReference>
<name>A0A6C0JFJ4_9ZZZZ</name>
<evidence type="ECO:0000256" key="2">
    <source>
        <dbReference type="ARBA" id="ARBA00022679"/>
    </source>
</evidence>
<dbReference type="SUPFAM" id="SSF53784">
    <property type="entry name" value="Phosphofructokinase"/>
    <property type="match status" value="1"/>
</dbReference>
<evidence type="ECO:0000256" key="3">
    <source>
        <dbReference type="ARBA" id="ARBA00022723"/>
    </source>
</evidence>
<dbReference type="PRINTS" id="PR00476">
    <property type="entry name" value="PHFRCTKINASE"/>
</dbReference>
<reference evidence="7" key="1">
    <citation type="journal article" date="2020" name="Nature">
        <title>Giant virus diversity and host interactions through global metagenomics.</title>
        <authorList>
            <person name="Schulz F."/>
            <person name="Roux S."/>
            <person name="Paez-Espino D."/>
            <person name="Jungbluth S."/>
            <person name="Walsh D.A."/>
            <person name="Denef V.J."/>
            <person name="McMahon K.D."/>
            <person name="Konstantinidis K.T."/>
            <person name="Eloe-Fadrosh E.A."/>
            <person name="Kyrpides N.C."/>
            <person name="Woyke T."/>
        </authorList>
    </citation>
    <scope>NUCLEOTIDE SEQUENCE</scope>
    <source>
        <strain evidence="7">GVMAG-M-3300027206-1</strain>
    </source>
</reference>
<evidence type="ECO:0000313" key="7">
    <source>
        <dbReference type="EMBL" id="QHU03546.1"/>
    </source>
</evidence>
<protein>
    <recommendedName>
        <fullName evidence="6">Phosphofructokinase domain-containing protein</fullName>
    </recommendedName>
</protein>
<evidence type="ECO:0000256" key="1">
    <source>
        <dbReference type="ARBA" id="ARBA00001946"/>
    </source>
</evidence>
<dbReference type="EMBL" id="MN740383">
    <property type="protein sequence ID" value="QHU03546.1"/>
    <property type="molecule type" value="Genomic_DNA"/>
</dbReference>
<comment type="cofactor">
    <cofactor evidence="1">
        <name>Mg(2+)</name>
        <dbReference type="ChEBI" id="CHEBI:18420"/>
    </cofactor>
</comment>
<dbReference type="InterPro" id="IPR000023">
    <property type="entry name" value="Phosphofructokinase_dom"/>
</dbReference>
<dbReference type="InterPro" id="IPR022953">
    <property type="entry name" value="ATP_PFK"/>
</dbReference>
<dbReference type="Gene3D" id="3.40.50.450">
    <property type="match status" value="1"/>
</dbReference>
<proteinExistence type="predicted"/>
<dbReference type="GO" id="GO:0006002">
    <property type="term" value="P:fructose 6-phosphate metabolic process"/>
    <property type="evidence" value="ECO:0007669"/>
    <property type="project" value="InterPro"/>
</dbReference>
<dbReference type="InterPro" id="IPR050929">
    <property type="entry name" value="PFKA"/>
</dbReference>
<sequence>MNVGILTAGGVCPGVNNIIHTLTRLENAQNNRMFGIYEGFRGVNNNLRLDLSSRDKIDEGAGSVLRVSCDKVDIEKAIDNINDLDRLYCICGNESMKSAKELAMDDRIETNIIGIAKTIFNDIPGIESIGFQTAVQEFAKYIDYAYTEATTTNSIVFIEAPGRCVTGLATQATYARYSKVTDIVTPDTTNKIKMHQIRNNYEINGYATVVVSENCDYTDILSYLEEVEADVKIISPGFSIRDVEPCVYDVIISHEMAIQSFKLAQDKRNFIKGATNALYFEDFLNIV</sequence>
<keyword evidence="2" id="KW-0808">Transferase</keyword>
<keyword evidence="4" id="KW-0418">Kinase</keyword>
<feature type="domain" description="Phosphofructokinase" evidence="6">
    <location>
        <begin position="2"/>
        <end position="262"/>
    </location>
</feature>
<dbReference type="AlphaFoldDB" id="A0A6C0JFJ4"/>
<dbReference type="GO" id="GO:0003872">
    <property type="term" value="F:6-phosphofructokinase activity"/>
    <property type="evidence" value="ECO:0007669"/>
    <property type="project" value="InterPro"/>
</dbReference>
<evidence type="ECO:0000256" key="5">
    <source>
        <dbReference type="ARBA" id="ARBA00022842"/>
    </source>
</evidence>
<dbReference type="Gene3D" id="3.40.50.460">
    <property type="entry name" value="Phosphofructokinase domain"/>
    <property type="match status" value="1"/>
</dbReference>
<accession>A0A6C0JFJ4</accession>
<dbReference type="PANTHER" id="PTHR45770">
    <property type="entry name" value="ATP-DEPENDENT 6-PHOSPHOFRUCTOKINASE 1"/>
    <property type="match status" value="1"/>
</dbReference>
<evidence type="ECO:0000256" key="4">
    <source>
        <dbReference type="ARBA" id="ARBA00022777"/>
    </source>
</evidence>
<organism evidence="7">
    <name type="scientific">viral metagenome</name>
    <dbReference type="NCBI Taxonomy" id="1070528"/>
    <lineage>
        <taxon>unclassified sequences</taxon>
        <taxon>metagenomes</taxon>
        <taxon>organismal metagenomes</taxon>
    </lineage>
</organism>
<evidence type="ECO:0000259" key="6">
    <source>
        <dbReference type="Pfam" id="PF00365"/>
    </source>
</evidence>
<dbReference type="Pfam" id="PF00365">
    <property type="entry name" value="PFK"/>
    <property type="match status" value="1"/>
</dbReference>
<keyword evidence="5" id="KW-0460">Magnesium</keyword>
<dbReference type="InterPro" id="IPR035966">
    <property type="entry name" value="PKF_sf"/>
</dbReference>
<keyword evidence="3" id="KW-0479">Metal-binding</keyword>